<dbReference type="PANTHER" id="PTHR10642:SF25">
    <property type="entry name" value="RNASE H TYPE-1 DOMAIN-CONTAINING PROTEIN"/>
    <property type="match status" value="1"/>
</dbReference>
<protein>
    <recommendedName>
        <fullName evidence="5">RNase H type-1 domain-containing protein</fullName>
    </recommendedName>
</protein>
<dbReference type="PANTHER" id="PTHR10642">
    <property type="entry name" value="RIBONUCLEASE H1"/>
    <property type="match status" value="1"/>
</dbReference>
<dbReference type="InterPro" id="IPR002156">
    <property type="entry name" value="RNaseH_domain"/>
</dbReference>
<dbReference type="InterPro" id="IPR009027">
    <property type="entry name" value="Ribosomal_bL9/RNase_H1_N"/>
</dbReference>
<dbReference type="AlphaFoldDB" id="A0A9W8AR86"/>
<dbReference type="InterPro" id="IPR036397">
    <property type="entry name" value="RNaseH_sf"/>
</dbReference>
<accession>A0A9W8AR86</accession>
<feature type="compositionally biased region" description="Acidic residues" evidence="4">
    <location>
        <begin position="57"/>
        <end position="81"/>
    </location>
</feature>
<evidence type="ECO:0000256" key="4">
    <source>
        <dbReference type="SAM" id="MobiDB-lite"/>
    </source>
</evidence>
<proteinExistence type="inferred from homology"/>
<organism evidence="6 7">
    <name type="scientific">Dispira parvispora</name>
    <dbReference type="NCBI Taxonomy" id="1520584"/>
    <lineage>
        <taxon>Eukaryota</taxon>
        <taxon>Fungi</taxon>
        <taxon>Fungi incertae sedis</taxon>
        <taxon>Zoopagomycota</taxon>
        <taxon>Kickxellomycotina</taxon>
        <taxon>Dimargaritomycetes</taxon>
        <taxon>Dimargaritales</taxon>
        <taxon>Dimargaritaceae</taxon>
        <taxon>Dispira</taxon>
    </lineage>
</organism>
<dbReference type="CDD" id="cd09280">
    <property type="entry name" value="RNase_HI_eukaryote_like"/>
    <property type="match status" value="1"/>
</dbReference>
<evidence type="ECO:0000313" key="7">
    <source>
        <dbReference type="Proteomes" id="UP001150925"/>
    </source>
</evidence>
<gene>
    <name evidence="6" type="ORF">IWQ62_005308</name>
</gene>
<dbReference type="GO" id="GO:0004523">
    <property type="term" value="F:RNA-DNA hybrid ribonuclease activity"/>
    <property type="evidence" value="ECO:0007669"/>
    <property type="project" value="InterPro"/>
</dbReference>
<comment type="caution">
    <text evidence="6">The sequence shown here is derived from an EMBL/GenBank/DDBJ whole genome shotgun (WGS) entry which is preliminary data.</text>
</comment>
<reference evidence="6" key="1">
    <citation type="submission" date="2022-07" db="EMBL/GenBank/DDBJ databases">
        <title>Phylogenomic reconstructions and comparative analyses of Kickxellomycotina fungi.</title>
        <authorList>
            <person name="Reynolds N.K."/>
            <person name="Stajich J.E."/>
            <person name="Barry K."/>
            <person name="Grigoriev I.V."/>
            <person name="Crous P."/>
            <person name="Smith M.E."/>
        </authorList>
    </citation>
    <scope>NUCLEOTIDE SEQUENCE</scope>
    <source>
        <strain evidence="6">RSA 1196</strain>
    </source>
</reference>
<dbReference type="Gene3D" id="3.40.970.10">
    <property type="entry name" value="Ribonuclease H1, N-terminal domain"/>
    <property type="match status" value="1"/>
</dbReference>
<keyword evidence="3" id="KW-0460">Magnesium</keyword>
<dbReference type="SUPFAM" id="SSF55658">
    <property type="entry name" value="L9 N-domain-like"/>
    <property type="match status" value="1"/>
</dbReference>
<dbReference type="InterPro" id="IPR017067">
    <property type="entry name" value="RNase_H1_euk"/>
</dbReference>
<sequence>MFFSYYAVRKGRCPGIYLHSEACRLQVKYYSGGESKRFDTLREAREYMNAGNWSSDSDYDSDEDSDYNDSDDYSDYYDSSDDSGYYSDDTTSSDSTMYIYIKGVAIEKNGEPARAGVGVFFGTSDYRNIGAKLGSYPQTHQRAELTALKWALLNTSIDVPVVVTTNNTYVIQCVTRWHFRWIENGWVNSRGYEVANADLIKEILEIMRLRQSSVKLVHVPFEDLNRPIEQARLLARVAIRV</sequence>
<keyword evidence="7" id="KW-1185">Reference proteome</keyword>
<dbReference type="Pfam" id="PF01693">
    <property type="entry name" value="Cauli_VI"/>
    <property type="match status" value="1"/>
</dbReference>
<evidence type="ECO:0000256" key="3">
    <source>
        <dbReference type="ARBA" id="ARBA00022842"/>
    </source>
</evidence>
<dbReference type="Proteomes" id="UP001150925">
    <property type="component" value="Unassembled WGS sequence"/>
</dbReference>
<evidence type="ECO:0000313" key="6">
    <source>
        <dbReference type="EMBL" id="KAJ1956404.1"/>
    </source>
</evidence>
<dbReference type="Gene3D" id="3.30.420.10">
    <property type="entry name" value="Ribonuclease H-like superfamily/Ribonuclease H"/>
    <property type="match status" value="1"/>
</dbReference>
<dbReference type="InterPro" id="IPR012337">
    <property type="entry name" value="RNaseH-like_sf"/>
</dbReference>
<evidence type="ECO:0000256" key="2">
    <source>
        <dbReference type="ARBA" id="ARBA00005300"/>
    </source>
</evidence>
<dbReference type="InterPro" id="IPR011320">
    <property type="entry name" value="RNase_H1_N"/>
</dbReference>
<dbReference type="Pfam" id="PF00075">
    <property type="entry name" value="RNase_H"/>
    <property type="match status" value="1"/>
</dbReference>
<name>A0A9W8AR86_9FUNG</name>
<feature type="domain" description="RNase H type-1" evidence="5">
    <location>
        <begin position="93"/>
        <end position="240"/>
    </location>
</feature>
<dbReference type="InterPro" id="IPR050092">
    <property type="entry name" value="RNase_H"/>
</dbReference>
<evidence type="ECO:0000256" key="1">
    <source>
        <dbReference type="ARBA" id="ARBA00001946"/>
    </source>
</evidence>
<dbReference type="GO" id="GO:0003676">
    <property type="term" value="F:nucleic acid binding"/>
    <property type="evidence" value="ECO:0007669"/>
    <property type="project" value="InterPro"/>
</dbReference>
<evidence type="ECO:0000259" key="5">
    <source>
        <dbReference type="PROSITE" id="PS50879"/>
    </source>
</evidence>
<comment type="cofactor">
    <cofactor evidence="1">
        <name>Mg(2+)</name>
        <dbReference type="ChEBI" id="CHEBI:18420"/>
    </cofactor>
</comment>
<dbReference type="InterPro" id="IPR037056">
    <property type="entry name" value="RNase_H1_N_sf"/>
</dbReference>
<dbReference type="PROSITE" id="PS50879">
    <property type="entry name" value="RNASE_H_1"/>
    <property type="match status" value="1"/>
</dbReference>
<dbReference type="EMBL" id="JANBPY010002132">
    <property type="protein sequence ID" value="KAJ1956404.1"/>
    <property type="molecule type" value="Genomic_DNA"/>
</dbReference>
<dbReference type="OrthoDB" id="407198at2759"/>
<feature type="region of interest" description="Disordered" evidence="4">
    <location>
        <begin position="52"/>
        <end position="88"/>
    </location>
</feature>
<dbReference type="GO" id="GO:0000287">
    <property type="term" value="F:magnesium ion binding"/>
    <property type="evidence" value="ECO:0007669"/>
    <property type="project" value="InterPro"/>
</dbReference>
<dbReference type="PIRSF" id="PIRSF036852">
    <property type="entry name" value="Ribonuclease_H1_euk"/>
    <property type="match status" value="1"/>
</dbReference>
<dbReference type="GO" id="GO:0043137">
    <property type="term" value="P:DNA replication, removal of RNA primer"/>
    <property type="evidence" value="ECO:0007669"/>
    <property type="project" value="TreeGrafter"/>
</dbReference>
<dbReference type="SUPFAM" id="SSF53098">
    <property type="entry name" value="Ribonuclease H-like"/>
    <property type="match status" value="1"/>
</dbReference>
<comment type="similarity">
    <text evidence="2">Belongs to the RNase H family.</text>
</comment>